<reference evidence="1" key="2">
    <citation type="journal article" date="2023" name="IMA Fungus">
        <title>Comparative genomic study of the Penicillium genus elucidates a diverse pangenome and 15 lateral gene transfer events.</title>
        <authorList>
            <person name="Petersen C."/>
            <person name="Sorensen T."/>
            <person name="Nielsen M.R."/>
            <person name="Sondergaard T.E."/>
            <person name="Sorensen J.L."/>
            <person name="Fitzpatrick D.A."/>
            <person name="Frisvad J.C."/>
            <person name="Nielsen K.L."/>
        </authorList>
    </citation>
    <scope>NUCLEOTIDE SEQUENCE</scope>
    <source>
        <strain evidence="1">IBT 19713</strain>
    </source>
</reference>
<accession>A0A9W9NPA3</accession>
<dbReference type="GeneID" id="83204777"/>
<dbReference type="Proteomes" id="UP001150941">
    <property type="component" value="Unassembled WGS sequence"/>
</dbReference>
<evidence type="ECO:0000313" key="1">
    <source>
        <dbReference type="EMBL" id="KAJ5223636.1"/>
    </source>
</evidence>
<sequence>MSDSETSDHLEFEAFEALEAMRDMVLPDDGYITRGAQMMEWIRNPNDPTCPGSISMLTWEEIFESADEVDRSVNFTPLASLERDIVLPSQTDFPRQETDYLHWTLTYDSATNYSVGHWEGLTVKGAIVHWGVARSVNGNEVGIPFMSQVSLALYERHHGSTEDLRYVFFCSVINSQTGRFVRGLYSGWDQDNPPQRQLHAWPSGSREYLGIMGTRIGRMMGFIMLGAFERGTHGIECINTYRHGNSVCLRFDIAELSQE</sequence>
<gene>
    <name evidence="1" type="ORF">N7468_008178</name>
</gene>
<proteinExistence type="predicted"/>
<keyword evidence="2" id="KW-1185">Reference proteome</keyword>
<dbReference type="RefSeq" id="XP_058327819.1">
    <property type="nucleotide sequence ID" value="XM_058477474.1"/>
</dbReference>
<reference evidence="1" key="1">
    <citation type="submission" date="2022-11" db="EMBL/GenBank/DDBJ databases">
        <authorList>
            <person name="Petersen C."/>
        </authorList>
    </citation>
    <scope>NUCLEOTIDE SEQUENCE</scope>
    <source>
        <strain evidence="1">IBT 19713</strain>
    </source>
</reference>
<dbReference type="AlphaFoldDB" id="A0A9W9NPA3"/>
<name>A0A9W9NPA3_9EURO</name>
<evidence type="ECO:0000313" key="2">
    <source>
        <dbReference type="Proteomes" id="UP001150941"/>
    </source>
</evidence>
<dbReference type="OrthoDB" id="4327467at2759"/>
<comment type="caution">
    <text evidence="1">The sequence shown here is derived from an EMBL/GenBank/DDBJ whole genome shotgun (WGS) entry which is preliminary data.</text>
</comment>
<dbReference type="EMBL" id="JAPQKS010000006">
    <property type="protein sequence ID" value="KAJ5223636.1"/>
    <property type="molecule type" value="Genomic_DNA"/>
</dbReference>
<organism evidence="1 2">
    <name type="scientific">Penicillium chermesinum</name>
    <dbReference type="NCBI Taxonomy" id="63820"/>
    <lineage>
        <taxon>Eukaryota</taxon>
        <taxon>Fungi</taxon>
        <taxon>Dikarya</taxon>
        <taxon>Ascomycota</taxon>
        <taxon>Pezizomycotina</taxon>
        <taxon>Eurotiomycetes</taxon>
        <taxon>Eurotiomycetidae</taxon>
        <taxon>Eurotiales</taxon>
        <taxon>Aspergillaceae</taxon>
        <taxon>Penicillium</taxon>
    </lineage>
</organism>
<protein>
    <submittedName>
        <fullName evidence="1">Uncharacterized protein</fullName>
    </submittedName>
</protein>